<dbReference type="Pfam" id="PF08447">
    <property type="entry name" value="PAS_3"/>
    <property type="match status" value="1"/>
</dbReference>
<evidence type="ECO:0000256" key="3">
    <source>
        <dbReference type="ARBA" id="ARBA00022777"/>
    </source>
</evidence>
<dbReference type="SMART" id="SM00052">
    <property type="entry name" value="EAL"/>
    <property type="match status" value="1"/>
</dbReference>
<dbReference type="InterPro" id="IPR043128">
    <property type="entry name" value="Rev_trsase/Diguanyl_cyclase"/>
</dbReference>
<evidence type="ECO:0000313" key="11">
    <source>
        <dbReference type="EMBL" id="AAZ27565.1"/>
    </source>
</evidence>
<protein>
    <recommendedName>
        <fullName evidence="6">Sensor protein FixL</fullName>
    </recommendedName>
</protein>
<dbReference type="InterPro" id="IPR013767">
    <property type="entry name" value="PAS_fold"/>
</dbReference>
<dbReference type="Gene3D" id="3.30.70.270">
    <property type="match status" value="1"/>
</dbReference>
<dbReference type="Gene3D" id="3.30.450.40">
    <property type="match status" value="1"/>
</dbReference>
<dbReference type="FunFam" id="3.30.450.20:FF:000060">
    <property type="entry name" value="Sensor protein FixL"/>
    <property type="match status" value="1"/>
</dbReference>
<dbReference type="InterPro" id="IPR000700">
    <property type="entry name" value="PAS-assoc_C"/>
</dbReference>
<keyword evidence="3" id="KW-0418">Kinase</keyword>
<dbReference type="Pfam" id="PF00990">
    <property type="entry name" value="GGDEF"/>
    <property type="match status" value="1"/>
</dbReference>
<proteinExistence type="predicted"/>
<dbReference type="InterPro" id="IPR052155">
    <property type="entry name" value="Biofilm_reg_signaling"/>
</dbReference>
<dbReference type="Gene3D" id="2.10.70.100">
    <property type="match status" value="1"/>
</dbReference>
<reference evidence="11" key="1">
    <citation type="journal article" date="2005" name="Proc. Natl. Acad. Sci. U.S.A.">
        <title>The psychrophilic lifestyle as revealed by the genome sequence of Colwellia psychrerythraea 34H through genomic and proteomic analyses.</title>
        <authorList>
            <person name="Methe B.A."/>
            <person name="Nelson K.E."/>
            <person name="Deming J.W."/>
            <person name="Momen B."/>
            <person name="Melamud E."/>
            <person name="Zhang X."/>
            <person name="Moult J."/>
            <person name="Madupu R."/>
            <person name="Nelson W.C."/>
            <person name="Dodson R.J."/>
            <person name="Brinkac L.M."/>
            <person name="Daugherty S.C."/>
            <person name="Durkin A.S."/>
            <person name="DeBoy R.T."/>
            <person name="Kolonay J.F."/>
            <person name="Sullivan S.A."/>
            <person name="Zhou L."/>
            <person name="Davidsen T.M."/>
            <person name="Wu M."/>
            <person name="Huston A.L."/>
            <person name="Lewis M."/>
            <person name="Weaver B."/>
            <person name="Weidman J.F."/>
            <person name="Khouri H."/>
            <person name="Utterback T.R."/>
            <person name="Feldblyum T.V."/>
            <person name="Fraser C.M."/>
        </authorList>
    </citation>
    <scope>NUCLEOTIDE SEQUENCE [LARGE SCALE GENOMIC DNA]</scope>
    <source>
        <strain evidence="11">34H</strain>
    </source>
</reference>
<dbReference type="EMBL" id="CP000083">
    <property type="protein sequence ID" value="AAZ27565.1"/>
    <property type="molecule type" value="Genomic_DNA"/>
</dbReference>
<comment type="function">
    <text evidence="5">Putative oxygen sensor; modulates the activity of FixJ, a transcriptional activator of nitrogen fixation fixK gene. FixL probably acts as a kinase that phosphorylates FixJ.</text>
</comment>
<dbReference type="CDD" id="cd01948">
    <property type="entry name" value="EAL"/>
    <property type="match status" value="1"/>
</dbReference>
<dbReference type="InterPro" id="IPR000014">
    <property type="entry name" value="PAS"/>
</dbReference>
<dbReference type="InterPro" id="IPR035919">
    <property type="entry name" value="EAL_sf"/>
</dbReference>
<sequence>MTDYASLLMSLTSGSALDSGCMEQLIQEGLYVTPALFSVDRAALWVLDKDEQAYLCEADFFDGMIDHRSSQRLTKKEDAELFSFLESTSEIIINNYFTYESFGLNTSRILSRFQLCSLLLIPLQIKGENRGFIFLGDSQKNIEWSPDVLFASRILVQLFERALLALDNSVAETKLQHQYQLMSEIEKLAKIGGWDYEISTGKTHWTEETYRIYGLSLDEEITLEQAAKFYSPEVQKTIKDVFELAVNQLIPYQVELPFIDAQGNHKWVKTTGQIRSNAQGIATHVYGAFEDITEQKQLLDSERSTSEDLKTIVDNLNDSIVTISSKGIILSANRMVEKTFGYLQQELIGQNVSILMPKPFVSQHDKYMQNYLKTGHAKIIGVGRELPAMKKDGTSFPMELSISEVLHGNDKVFIGIVRDITERKKAEKDIHQLAYFDETTGVMNRYSLERDLKKCFDKSLLLNENITAMLINLDKFSQVNLIYGDDTGDVILKETATRLNERLPSWVVTYRSSADSFYVLINPSAAVGLDDARIMTNEDLAEKILKEIHQAITINQHVINVQASIGILNIPAKDIDYIDIKPLLELAVFNAKNKGGDNYVFASNNDTCSLKRHSELSLAMKSNLFIRELNIVLQPQYSTQGKIVGSEALVRWQSASLGGISPVEFIPLAEKNGAIIELGNWIIDKTCSLLAQRRVFSKETSPISVNISAKQIAQPNFVDNLLTSLDNYQVPYSELVLELTESALVTDLKLVVSKMELLKSKGILCSIDDFGTGYSSLNYIHHLPIIELKIDKCFVDDIKNETDDVPIINTILQMAKSLKLRVVAEGVESKAQLNYLADHGCDVIQGYYFSKPLNSTQWLDKWKEKLSD</sequence>
<evidence type="ECO:0000259" key="7">
    <source>
        <dbReference type="PROSITE" id="PS50112"/>
    </source>
</evidence>
<dbReference type="SMART" id="SM00267">
    <property type="entry name" value="GGDEF"/>
    <property type="match status" value="1"/>
</dbReference>
<gene>
    <name evidence="11" type="ordered locus">CPS_4928</name>
</gene>
<dbReference type="InterPro" id="IPR013655">
    <property type="entry name" value="PAS_fold_3"/>
</dbReference>
<dbReference type="PROSITE" id="PS50113">
    <property type="entry name" value="PAC"/>
    <property type="match status" value="2"/>
</dbReference>
<dbReference type="SMART" id="SM00091">
    <property type="entry name" value="PAS"/>
    <property type="match status" value="1"/>
</dbReference>
<dbReference type="InterPro" id="IPR001633">
    <property type="entry name" value="EAL_dom"/>
</dbReference>
<dbReference type="CDD" id="cd00130">
    <property type="entry name" value="PAS"/>
    <property type="match status" value="1"/>
</dbReference>
<dbReference type="InterPro" id="IPR001610">
    <property type="entry name" value="PAC"/>
</dbReference>
<feature type="domain" description="GGDEF" evidence="10">
    <location>
        <begin position="464"/>
        <end position="604"/>
    </location>
</feature>
<evidence type="ECO:0000259" key="10">
    <source>
        <dbReference type="PROSITE" id="PS50887"/>
    </source>
</evidence>
<dbReference type="NCBIfam" id="TIGR00229">
    <property type="entry name" value="sensory_box"/>
    <property type="match status" value="1"/>
</dbReference>
<dbReference type="InterPro" id="IPR029016">
    <property type="entry name" value="GAF-like_dom_sf"/>
</dbReference>
<dbReference type="InterPro" id="IPR035965">
    <property type="entry name" value="PAS-like_dom_sf"/>
</dbReference>
<organism evidence="11 12">
    <name type="scientific">Colwellia psychrerythraea (strain 34H / ATCC BAA-681)</name>
    <name type="common">Vibrio psychroerythus</name>
    <dbReference type="NCBI Taxonomy" id="167879"/>
    <lineage>
        <taxon>Bacteria</taxon>
        <taxon>Pseudomonadati</taxon>
        <taxon>Pseudomonadota</taxon>
        <taxon>Gammaproteobacteria</taxon>
        <taxon>Alteromonadales</taxon>
        <taxon>Colwelliaceae</taxon>
        <taxon>Colwellia</taxon>
    </lineage>
</organism>
<dbReference type="InterPro" id="IPR000160">
    <property type="entry name" value="GGDEF_dom"/>
</dbReference>
<dbReference type="Gene3D" id="3.30.450.20">
    <property type="entry name" value="PAS domain"/>
    <property type="match status" value="2"/>
</dbReference>
<dbReference type="Pfam" id="PF00989">
    <property type="entry name" value="PAS"/>
    <property type="match status" value="1"/>
</dbReference>
<dbReference type="GO" id="GO:0006355">
    <property type="term" value="P:regulation of DNA-templated transcription"/>
    <property type="evidence" value="ECO:0007669"/>
    <property type="project" value="InterPro"/>
</dbReference>
<evidence type="ECO:0000256" key="2">
    <source>
        <dbReference type="ARBA" id="ARBA00022741"/>
    </source>
</evidence>
<feature type="domain" description="PAS" evidence="7">
    <location>
        <begin position="305"/>
        <end position="375"/>
    </location>
</feature>
<feature type="domain" description="PAC" evidence="8">
    <location>
        <begin position="252"/>
        <end position="304"/>
    </location>
</feature>
<dbReference type="Proteomes" id="UP000000547">
    <property type="component" value="Chromosome"/>
</dbReference>
<evidence type="ECO:0000256" key="1">
    <source>
        <dbReference type="ARBA" id="ARBA00022679"/>
    </source>
</evidence>
<dbReference type="SMART" id="SM00086">
    <property type="entry name" value="PAC"/>
    <property type="match status" value="2"/>
</dbReference>
<keyword evidence="1" id="KW-0808">Transferase</keyword>
<dbReference type="GO" id="GO:0016301">
    <property type="term" value="F:kinase activity"/>
    <property type="evidence" value="ECO:0007669"/>
    <property type="project" value="UniProtKB-KW"/>
</dbReference>
<dbReference type="PROSITE" id="PS50112">
    <property type="entry name" value="PAS"/>
    <property type="match status" value="1"/>
</dbReference>
<dbReference type="STRING" id="167879.CPS_4928"/>
<evidence type="ECO:0000256" key="6">
    <source>
        <dbReference type="ARBA" id="ARBA00070616"/>
    </source>
</evidence>
<evidence type="ECO:0000256" key="5">
    <source>
        <dbReference type="ARBA" id="ARBA00059827"/>
    </source>
</evidence>
<dbReference type="Gene3D" id="3.20.20.450">
    <property type="entry name" value="EAL domain"/>
    <property type="match status" value="1"/>
</dbReference>
<keyword evidence="4" id="KW-0067">ATP-binding</keyword>
<feature type="domain" description="PAC" evidence="8">
    <location>
        <begin position="382"/>
        <end position="432"/>
    </location>
</feature>
<dbReference type="PANTHER" id="PTHR44757:SF2">
    <property type="entry name" value="BIOFILM ARCHITECTURE MAINTENANCE PROTEIN MBAA"/>
    <property type="match status" value="1"/>
</dbReference>
<dbReference type="KEGG" id="cps:CPS_4928"/>
<dbReference type="Pfam" id="PF00563">
    <property type="entry name" value="EAL"/>
    <property type="match status" value="1"/>
</dbReference>
<dbReference type="PROSITE" id="PS50883">
    <property type="entry name" value="EAL"/>
    <property type="match status" value="1"/>
</dbReference>
<dbReference type="SUPFAM" id="SSF55781">
    <property type="entry name" value="GAF domain-like"/>
    <property type="match status" value="1"/>
</dbReference>
<dbReference type="CDD" id="cd01949">
    <property type="entry name" value="GGDEF"/>
    <property type="match status" value="1"/>
</dbReference>
<dbReference type="AlphaFoldDB" id="Q47UF6"/>
<dbReference type="PROSITE" id="PS50887">
    <property type="entry name" value="GGDEF"/>
    <property type="match status" value="1"/>
</dbReference>
<name>Q47UF6_COLP3</name>
<dbReference type="SUPFAM" id="SSF141868">
    <property type="entry name" value="EAL domain-like"/>
    <property type="match status" value="1"/>
</dbReference>
<dbReference type="PANTHER" id="PTHR44757">
    <property type="entry name" value="DIGUANYLATE CYCLASE DGCP"/>
    <property type="match status" value="1"/>
</dbReference>
<accession>Q47UF6</accession>
<dbReference type="InterPro" id="IPR029787">
    <property type="entry name" value="Nucleotide_cyclase"/>
</dbReference>
<dbReference type="HOGENOM" id="CLU_000445_70_20_6"/>
<feature type="domain" description="EAL" evidence="9">
    <location>
        <begin position="609"/>
        <end position="866"/>
    </location>
</feature>
<dbReference type="SUPFAM" id="SSF55785">
    <property type="entry name" value="PYP-like sensor domain (PAS domain)"/>
    <property type="match status" value="2"/>
</dbReference>
<keyword evidence="2" id="KW-0547">Nucleotide-binding</keyword>
<evidence type="ECO:0000259" key="8">
    <source>
        <dbReference type="PROSITE" id="PS50113"/>
    </source>
</evidence>
<dbReference type="RefSeq" id="WP_011045647.1">
    <property type="nucleotide sequence ID" value="NC_003910.7"/>
</dbReference>
<dbReference type="NCBIfam" id="TIGR00254">
    <property type="entry name" value="GGDEF"/>
    <property type="match status" value="1"/>
</dbReference>
<evidence type="ECO:0000256" key="4">
    <source>
        <dbReference type="ARBA" id="ARBA00022840"/>
    </source>
</evidence>
<evidence type="ECO:0000313" key="12">
    <source>
        <dbReference type="Proteomes" id="UP000000547"/>
    </source>
</evidence>
<dbReference type="GO" id="GO:0005524">
    <property type="term" value="F:ATP binding"/>
    <property type="evidence" value="ECO:0007669"/>
    <property type="project" value="UniProtKB-KW"/>
</dbReference>
<dbReference type="SUPFAM" id="SSF55073">
    <property type="entry name" value="Nucleotide cyclase"/>
    <property type="match status" value="1"/>
</dbReference>
<evidence type="ECO:0000259" key="9">
    <source>
        <dbReference type="PROSITE" id="PS50883"/>
    </source>
</evidence>